<evidence type="ECO:0000313" key="8">
    <source>
        <dbReference type="EMBL" id="NGO67147.1"/>
    </source>
</evidence>
<evidence type="ECO:0000256" key="7">
    <source>
        <dbReference type="RuleBase" id="RU000416"/>
    </source>
</evidence>
<evidence type="ECO:0000313" key="9">
    <source>
        <dbReference type="Proteomes" id="UP000477722"/>
    </source>
</evidence>
<comment type="similarity">
    <text evidence="6 7">Belongs to the class I-like SAM-binding methyltransferase superfamily. C5-methyltransferase family.</text>
</comment>
<keyword evidence="5" id="KW-0680">Restriction system</keyword>
<feature type="active site" evidence="6">
    <location>
        <position position="75"/>
    </location>
</feature>
<evidence type="ECO:0000256" key="3">
    <source>
        <dbReference type="ARBA" id="ARBA00022679"/>
    </source>
</evidence>
<dbReference type="EC" id="2.1.1.37" evidence="1"/>
<evidence type="ECO:0000256" key="1">
    <source>
        <dbReference type="ARBA" id="ARBA00011975"/>
    </source>
</evidence>
<keyword evidence="4 6" id="KW-0949">S-adenosyl-L-methionine</keyword>
<dbReference type="InterPro" id="IPR050750">
    <property type="entry name" value="C5-MTase"/>
</dbReference>
<dbReference type="PROSITE" id="PS51679">
    <property type="entry name" value="SAM_MT_C5"/>
    <property type="match status" value="1"/>
</dbReference>
<evidence type="ECO:0000256" key="5">
    <source>
        <dbReference type="ARBA" id="ARBA00022747"/>
    </source>
</evidence>
<name>A0A6G4WR96_9ACTN</name>
<keyword evidence="2 6" id="KW-0489">Methyltransferase</keyword>
<sequence length="208" mass="21666">MTEPRIGSLCSGYGGLELGVTAVLGGTVAWHCEVDPNASKVLAHHWPDVPNLGDITAVDFRDVEPVDVLTAGFPCQDVSLAGKRAGIAGGTRSGLWLHVARAIEALQPSLVVIENVRGLLSATAHSDVEPCPWCLGDGSAEPALRALGAVLGDLADRGYDAEWCCVRASEIGAAHQRERVFIAARPAADADRDLHTGRHRPGGLAGAA</sequence>
<proteinExistence type="inferred from homology"/>
<dbReference type="RefSeq" id="WP_165296811.1">
    <property type="nucleotide sequence ID" value="NZ_JAAKZZ010000009.1"/>
</dbReference>
<dbReference type="SUPFAM" id="SSF53335">
    <property type="entry name" value="S-adenosyl-L-methionine-dependent methyltransferases"/>
    <property type="match status" value="1"/>
</dbReference>
<dbReference type="InterPro" id="IPR001525">
    <property type="entry name" value="C5_MeTfrase"/>
</dbReference>
<evidence type="ECO:0000256" key="4">
    <source>
        <dbReference type="ARBA" id="ARBA00022691"/>
    </source>
</evidence>
<dbReference type="Gene3D" id="3.40.50.150">
    <property type="entry name" value="Vaccinia Virus protein VP39"/>
    <property type="match status" value="1"/>
</dbReference>
<reference evidence="8 9" key="1">
    <citation type="submission" date="2020-02" db="EMBL/GenBank/DDBJ databases">
        <title>Whole-genome analyses of novel actinobacteria.</title>
        <authorList>
            <person name="Sahin N."/>
            <person name="Tatar D."/>
        </authorList>
    </citation>
    <scope>NUCLEOTIDE SEQUENCE [LARGE SCALE GENOMIC DNA]</scope>
    <source>
        <strain evidence="8 9">SB3404</strain>
    </source>
</reference>
<dbReference type="GO" id="GO:0032259">
    <property type="term" value="P:methylation"/>
    <property type="evidence" value="ECO:0007669"/>
    <property type="project" value="UniProtKB-KW"/>
</dbReference>
<dbReference type="AlphaFoldDB" id="A0A6G4WR96"/>
<dbReference type="GO" id="GO:0003886">
    <property type="term" value="F:DNA (cytosine-5-)-methyltransferase activity"/>
    <property type="evidence" value="ECO:0007669"/>
    <property type="project" value="UniProtKB-EC"/>
</dbReference>
<organism evidence="8 9">
    <name type="scientific">Streptomyces boncukensis</name>
    <dbReference type="NCBI Taxonomy" id="2711219"/>
    <lineage>
        <taxon>Bacteria</taxon>
        <taxon>Bacillati</taxon>
        <taxon>Actinomycetota</taxon>
        <taxon>Actinomycetes</taxon>
        <taxon>Kitasatosporales</taxon>
        <taxon>Streptomycetaceae</taxon>
        <taxon>Streptomyces</taxon>
    </lineage>
</organism>
<evidence type="ECO:0000256" key="6">
    <source>
        <dbReference type="PROSITE-ProRule" id="PRU01016"/>
    </source>
</evidence>
<dbReference type="GO" id="GO:0009307">
    <property type="term" value="P:DNA restriction-modification system"/>
    <property type="evidence" value="ECO:0007669"/>
    <property type="project" value="UniProtKB-KW"/>
</dbReference>
<gene>
    <name evidence="8" type="primary">dcm</name>
    <name evidence="8" type="ORF">G5C65_01965</name>
</gene>
<dbReference type="NCBIfam" id="TIGR00675">
    <property type="entry name" value="dcm"/>
    <property type="match status" value="1"/>
</dbReference>
<comment type="caution">
    <text evidence="8">The sequence shown here is derived from an EMBL/GenBank/DDBJ whole genome shotgun (WGS) entry which is preliminary data.</text>
</comment>
<dbReference type="EMBL" id="JAAKZZ010000009">
    <property type="protein sequence ID" value="NGO67147.1"/>
    <property type="molecule type" value="Genomic_DNA"/>
</dbReference>
<accession>A0A6G4WR96</accession>
<protein>
    <recommendedName>
        <fullName evidence="1">DNA (cytosine-5-)-methyltransferase</fullName>
        <ecNumber evidence="1">2.1.1.37</ecNumber>
    </recommendedName>
</protein>
<keyword evidence="3 6" id="KW-0808">Transferase</keyword>
<dbReference type="Proteomes" id="UP000477722">
    <property type="component" value="Unassembled WGS sequence"/>
</dbReference>
<dbReference type="InterPro" id="IPR029063">
    <property type="entry name" value="SAM-dependent_MTases_sf"/>
</dbReference>
<dbReference type="PRINTS" id="PR00105">
    <property type="entry name" value="C5METTRFRASE"/>
</dbReference>
<dbReference type="PANTHER" id="PTHR46098:SF1">
    <property type="entry name" value="TRNA (CYTOSINE(38)-C(5))-METHYLTRANSFERASE"/>
    <property type="match status" value="1"/>
</dbReference>
<evidence type="ECO:0000256" key="2">
    <source>
        <dbReference type="ARBA" id="ARBA00022603"/>
    </source>
</evidence>
<keyword evidence="9" id="KW-1185">Reference proteome</keyword>
<dbReference type="Pfam" id="PF00145">
    <property type="entry name" value="DNA_methylase"/>
    <property type="match status" value="1"/>
</dbReference>
<dbReference type="PANTHER" id="PTHR46098">
    <property type="entry name" value="TRNA (CYTOSINE(38)-C(5))-METHYLTRANSFERASE"/>
    <property type="match status" value="1"/>
</dbReference>